<reference evidence="1 2" key="1">
    <citation type="submission" date="2007-06" db="EMBL/GenBank/DDBJ databases">
        <title>The Genome Sequence of Coccidioides posadasii RMSCC_3488.</title>
        <authorList>
            <consortium name="Coccidioides Genome Resources Consortium"/>
            <consortium name="The Broad Institute Genome Sequencing Platform"/>
            <person name="Henn M.R."/>
            <person name="Sykes S."/>
            <person name="Young S."/>
            <person name="Jaffe D."/>
            <person name="Berlin A."/>
            <person name="Alvarez P."/>
            <person name="Butler J."/>
            <person name="Gnerre S."/>
            <person name="Grabherr M."/>
            <person name="Mauceli E."/>
            <person name="Brockman W."/>
            <person name="Kodira C."/>
            <person name="Alvarado L."/>
            <person name="Zeng Q."/>
            <person name="Crawford M."/>
            <person name="Antoine C."/>
            <person name="Devon K."/>
            <person name="Galgiani J."/>
            <person name="Orsborn K."/>
            <person name="Lewis M.L."/>
            <person name="Nusbaum C."/>
            <person name="Galagan J."/>
            <person name="Birren B."/>
        </authorList>
    </citation>
    <scope>NUCLEOTIDE SEQUENCE [LARGE SCALE GENOMIC DNA]</scope>
    <source>
        <strain evidence="1 2">RMSCC 3488</strain>
    </source>
</reference>
<accession>A0A0J6FTJ2</accession>
<proteinExistence type="predicted"/>
<dbReference type="Proteomes" id="UP000054567">
    <property type="component" value="Unassembled WGS sequence"/>
</dbReference>
<evidence type="ECO:0000313" key="1">
    <source>
        <dbReference type="EMBL" id="KMM72700.1"/>
    </source>
</evidence>
<dbReference type="AlphaFoldDB" id="A0A0J6FTJ2"/>
<protein>
    <submittedName>
        <fullName evidence="1">Uncharacterized protein</fullName>
    </submittedName>
</protein>
<organism evidence="1 2">
    <name type="scientific">Coccidioides posadasii RMSCC 3488</name>
    <dbReference type="NCBI Taxonomy" id="454284"/>
    <lineage>
        <taxon>Eukaryota</taxon>
        <taxon>Fungi</taxon>
        <taxon>Dikarya</taxon>
        <taxon>Ascomycota</taxon>
        <taxon>Pezizomycotina</taxon>
        <taxon>Eurotiomycetes</taxon>
        <taxon>Eurotiomycetidae</taxon>
        <taxon>Onygenales</taxon>
        <taxon>Onygenaceae</taxon>
        <taxon>Coccidioides</taxon>
    </lineage>
</organism>
<sequence>MPQAQQTAAVDITCFVLHPLRSTPICSGMPASTHIAGCPFSALYQFAIAAWKLLTSRVKLELEAVAGERIASAKKQGGRRRHYIKFRDADFIVKYPQDLAILKFNGLAGA</sequence>
<reference evidence="2" key="2">
    <citation type="journal article" date="2009" name="Genome Res.">
        <title>Comparative genomic analyses of the human fungal pathogens Coccidioides and their relatives.</title>
        <authorList>
            <person name="Sharpton T.J."/>
            <person name="Stajich J.E."/>
            <person name="Rounsley S.D."/>
            <person name="Gardner M.J."/>
            <person name="Wortman J.R."/>
            <person name="Jordar V.S."/>
            <person name="Maiti R."/>
            <person name="Kodira C.D."/>
            <person name="Neafsey D.E."/>
            <person name="Zeng Q."/>
            <person name="Hung C.-Y."/>
            <person name="McMahan C."/>
            <person name="Muszewska A."/>
            <person name="Grynberg M."/>
            <person name="Mandel M.A."/>
            <person name="Kellner E.M."/>
            <person name="Barker B.M."/>
            <person name="Galgiani J.N."/>
            <person name="Orbach M.J."/>
            <person name="Kirkland T.N."/>
            <person name="Cole G.T."/>
            <person name="Henn M.R."/>
            <person name="Birren B.W."/>
            <person name="Taylor J.W."/>
        </authorList>
    </citation>
    <scope>NUCLEOTIDE SEQUENCE [LARGE SCALE GENOMIC DNA]</scope>
    <source>
        <strain evidence="2">RMSCC 3488</strain>
    </source>
</reference>
<reference evidence="2" key="3">
    <citation type="journal article" date="2010" name="Genome Res.">
        <title>Population genomic sequencing of Coccidioides fungi reveals recent hybridization and transposon control.</title>
        <authorList>
            <person name="Neafsey D.E."/>
            <person name="Barker B.M."/>
            <person name="Sharpton T.J."/>
            <person name="Stajich J.E."/>
            <person name="Park D.J."/>
            <person name="Whiston E."/>
            <person name="Hung C.-Y."/>
            <person name="McMahan C."/>
            <person name="White J."/>
            <person name="Sykes S."/>
            <person name="Heiman D."/>
            <person name="Young S."/>
            <person name="Zeng Q."/>
            <person name="Abouelleil A."/>
            <person name="Aftuck L."/>
            <person name="Bessette D."/>
            <person name="Brown A."/>
            <person name="FitzGerald M."/>
            <person name="Lui A."/>
            <person name="Macdonald J.P."/>
            <person name="Priest M."/>
            <person name="Orbach M.J."/>
            <person name="Galgiani J.N."/>
            <person name="Kirkland T.N."/>
            <person name="Cole G.T."/>
            <person name="Birren B.W."/>
            <person name="Henn M.R."/>
            <person name="Taylor J.W."/>
            <person name="Rounsley S.D."/>
        </authorList>
    </citation>
    <scope>NUCLEOTIDE SEQUENCE [LARGE SCALE GENOMIC DNA]</scope>
    <source>
        <strain evidence="2">RMSCC 3488</strain>
    </source>
</reference>
<name>A0A0J6FTJ2_COCPO</name>
<dbReference type="EMBL" id="DS268114">
    <property type="protein sequence ID" value="KMM72700.1"/>
    <property type="molecule type" value="Genomic_DNA"/>
</dbReference>
<gene>
    <name evidence="1" type="ORF">CPAG_08994</name>
</gene>
<evidence type="ECO:0000313" key="2">
    <source>
        <dbReference type="Proteomes" id="UP000054567"/>
    </source>
</evidence>
<dbReference type="VEuPathDB" id="FungiDB:CPAG_08994"/>